<proteinExistence type="predicted"/>
<keyword evidence="2" id="KW-1133">Transmembrane helix</keyword>
<keyword evidence="1" id="KW-0175">Coiled coil</keyword>
<dbReference type="Proteomes" id="UP000626370">
    <property type="component" value="Unassembled WGS sequence"/>
</dbReference>
<evidence type="ECO:0000313" key="3">
    <source>
        <dbReference type="EMBL" id="GHE82849.1"/>
    </source>
</evidence>
<accession>A0ABQ3IFP1</accession>
<comment type="caution">
    <text evidence="3">The sequence shown here is derived from an EMBL/GenBank/DDBJ whole genome shotgun (WGS) entry which is preliminary data.</text>
</comment>
<dbReference type="RefSeq" id="WP_189376914.1">
    <property type="nucleotide sequence ID" value="NZ_BNAH01000003.1"/>
</dbReference>
<gene>
    <name evidence="3" type="ORF">GCM10011501_08960</name>
</gene>
<organism evidence="3 4">
    <name type="scientific">Thalassotalea profundi</name>
    <dbReference type="NCBI Taxonomy" id="2036687"/>
    <lineage>
        <taxon>Bacteria</taxon>
        <taxon>Pseudomonadati</taxon>
        <taxon>Pseudomonadota</taxon>
        <taxon>Gammaproteobacteria</taxon>
        <taxon>Alteromonadales</taxon>
        <taxon>Colwelliaceae</taxon>
        <taxon>Thalassotalea</taxon>
    </lineage>
</organism>
<keyword evidence="4" id="KW-1185">Reference proteome</keyword>
<keyword evidence="2" id="KW-0472">Membrane</keyword>
<evidence type="ECO:0000313" key="4">
    <source>
        <dbReference type="Proteomes" id="UP000626370"/>
    </source>
</evidence>
<feature type="coiled-coil region" evidence="1">
    <location>
        <begin position="38"/>
        <end position="71"/>
    </location>
</feature>
<reference evidence="4" key="1">
    <citation type="journal article" date="2019" name="Int. J. Syst. Evol. Microbiol.">
        <title>The Global Catalogue of Microorganisms (GCM) 10K type strain sequencing project: providing services to taxonomists for standard genome sequencing and annotation.</title>
        <authorList>
            <consortium name="The Broad Institute Genomics Platform"/>
            <consortium name="The Broad Institute Genome Sequencing Center for Infectious Disease"/>
            <person name="Wu L."/>
            <person name="Ma J."/>
        </authorList>
    </citation>
    <scope>NUCLEOTIDE SEQUENCE [LARGE SCALE GENOMIC DNA]</scope>
    <source>
        <strain evidence="4">CGMCC 1.15922</strain>
    </source>
</reference>
<evidence type="ECO:0000256" key="1">
    <source>
        <dbReference type="SAM" id="Coils"/>
    </source>
</evidence>
<keyword evidence="2" id="KW-0812">Transmembrane</keyword>
<evidence type="ECO:0008006" key="5">
    <source>
        <dbReference type="Google" id="ProtNLM"/>
    </source>
</evidence>
<name>A0ABQ3IFP1_9GAMM</name>
<protein>
    <recommendedName>
        <fullName evidence="5">DUF2570 domain-containing protein</fullName>
    </recommendedName>
</protein>
<evidence type="ECO:0000256" key="2">
    <source>
        <dbReference type="SAM" id="Phobius"/>
    </source>
</evidence>
<dbReference type="EMBL" id="BNAH01000003">
    <property type="protein sequence ID" value="GHE82849.1"/>
    <property type="molecule type" value="Genomic_DNA"/>
</dbReference>
<feature type="transmembrane region" description="Helical" evidence="2">
    <location>
        <begin position="7"/>
        <end position="34"/>
    </location>
</feature>
<sequence length="122" mass="14418">MEFSIKNILIVILSLFFAFTLYWFVKFGTIFWFLGYISEEASRKNVEYQRQIQLKNENIKIQKQLTDLKKQEAYKKRMFISSGDHSRKIPIKEKRCNEAILLAMTDKSKKAKANKENLCNGV</sequence>